<accession>A0AAN7YC68</accession>
<feature type="domain" description="Peptidase A1" evidence="4">
    <location>
        <begin position="47"/>
        <end position="388"/>
    </location>
</feature>
<dbReference type="GO" id="GO:0004190">
    <property type="term" value="F:aspartic-type endopeptidase activity"/>
    <property type="evidence" value="ECO:0007669"/>
    <property type="project" value="InterPro"/>
</dbReference>
<dbReference type="InterPro" id="IPR021109">
    <property type="entry name" value="Peptidase_aspartic_dom_sf"/>
</dbReference>
<dbReference type="PANTHER" id="PTHR47966">
    <property type="entry name" value="BETA-SITE APP-CLEAVING ENZYME, ISOFORM A-RELATED"/>
    <property type="match status" value="1"/>
</dbReference>
<evidence type="ECO:0000256" key="3">
    <source>
        <dbReference type="SAM" id="SignalP"/>
    </source>
</evidence>
<dbReference type="InterPro" id="IPR001461">
    <property type="entry name" value="Aspartic_peptidase_A1"/>
</dbReference>
<dbReference type="PANTHER" id="PTHR47966:SF51">
    <property type="entry name" value="BETA-SITE APP-CLEAVING ENZYME, ISOFORM A-RELATED"/>
    <property type="match status" value="1"/>
</dbReference>
<proteinExistence type="inferred from homology"/>
<evidence type="ECO:0000256" key="2">
    <source>
        <dbReference type="PIRSR" id="PIRSR601461-1"/>
    </source>
</evidence>
<dbReference type="CDD" id="cd05471">
    <property type="entry name" value="pepsin_like"/>
    <property type="match status" value="1"/>
</dbReference>
<dbReference type="InterPro" id="IPR034164">
    <property type="entry name" value="Pepsin-like_dom"/>
</dbReference>
<comment type="caution">
    <text evidence="5">The sequence shown here is derived from an EMBL/GenBank/DDBJ whole genome shotgun (WGS) entry which is preliminary data.</text>
</comment>
<evidence type="ECO:0000259" key="4">
    <source>
        <dbReference type="PROSITE" id="PS51767"/>
    </source>
</evidence>
<dbReference type="AlphaFoldDB" id="A0AAN7YC68"/>
<keyword evidence="3" id="KW-0732">Signal</keyword>
<name>A0AAN7YC68_9PEZI</name>
<feature type="active site" evidence="2">
    <location>
        <position position="277"/>
    </location>
</feature>
<dbReference type="Pfam" id="PF00026">
    <property type="entry name" value="Asp"/>
    <property type="match status" value="1"/>
</dbReference>
<protein>
    <recommendedName>
        <fullName evidence="4">Peptidase A1 domain-containing protein</fullName>
    </recommendedName>
</protein>
<sequence>MSLSQSTLLYLATTLFQHAFAAPTNSTSVPAGAIAVPIIRGLHQLAYYAKFHVGTPPQPEYLLVDTGSPTFSFEDANDSYCKDATQPCAHYGTFDNKSSSTSIYAGTDFFDELIDFGSGVFLNDTVEIGGVSTPHLYFGYITEYGFTDQVQVPTATIAGLGLTCDGTGAKCQGAGPYLLPQLKNASSIDRIAVSVYLGPEKAANTHSEIILGAAYDEAKIDGELFTLEMVDPHSLALTNMNANNVNVTLIEAIADGKAAQHAYGPGPISQGTTYILDTGNPFWYMPKEVYNLVSSQLGNPTQQNQSTGALVVDCKYRSADNAKGKVAVHFGSAGQIDVPIHTLVTDFGGNVCNSAIGNGTSENENLGDPFLRSAYVILDQEDFTVTMGQARHTAERNVVPYPAGGFCVTSTK</sequence>
<comment type="similarity">
    <text evidence="1">Belongs to the peptidase A1 family.</text>
</comment>
<dbReference type="InterPro" id="IPR033121">
    <property type="entry name" value="PEPTIDASE_A1"/>
</dbReference>
<feature type="signal peptide" evidence="3">
    <location>
        <begin position="1"/>
        <end position="21"/>
    </location>
</feature>
<feature type="active site" evidence="2">
    <location>
        <position position="65"/>
    </location>
</feature>
<dbReference type="Gene3D" id="2.40.70.10">
    <property type="entry name" value="Acid Proteases"/>
    <property type="match status" value="2"/>
</dbReference>
<feature type="chain" id="PRO_5043026505" description="Peptidase A1 domain-containing protein" evidence="3">
    <location>
        <begin position="22"/>
        <end position="412"/>
    </location>
</feature>
<dbReference type="EMBL" id="JAVRRL010000103">
    <property type="protein sequence ID" value="KAK5107882.1"/>
    <property type="molecule type" value="Genomic_DNA"/>
</dbReference>
<dbReference type="SUPFAM" id="SSF50630">
    <property type="entry name" value="Acid proteases"/>
    <property type="match status" value="1"/>
</dbReference>
<evidence type="ECO:0000256" key="1">
    <source>
        <dbReference type="ARBA" id="ARBA00007447"/>
    </source>
</evidence>
<dbReference type="GO" id="GO:0006508">
    <property type="term" value="P:proteolysis"/>
    <property type="evidence" value="ECO:0007669"/>
    <property type="project" value="InterPro"/>
</dbReference>
<reference evidence="5" key="1">
    <citation type="submission" date="2023-08" db="EMBL/GenBank/DDBJ databases">
        <title>Black Yeasts Isolated from many extreme environments.</title>
        <authorList>
            <person name="Coleine C."/>
            <person name="Stajich J.E."/>
            <person name="Selbmann L."/>
        </authorList>
    </citation>
    <scope>NUCLEOTIDE SEQUENCE</scope>
    <source>
        <strain evidence="5">CCFEE 5401</strain>
    </source>
</reference>
<dbReference type="GO" id="GO:0000324">
    <property type="term" value="C:fungal-type vacuole"/>
    <property type="evidence" value="ECO:0007669"/>
    <property type="project" value="TreeGrafter"/>
</dbReference>
<gene>
    <name evidence="5" type="ORF">LTR62_000592</name>
</gene>
<evidence type="ECO:0000313" key="5">
    <source>
        <dbReference type="EMBL" id="KAK5107882.1"/>
    </source>
</evidence>
<dbReference type="Proteomes" id="UP001310890">
    <property type="component" value="Unassembled WGS sequence"/>
</dbReference>
<organism evidence="5 6">
    <name type="scientific">Meristemomyces frigidus</name>
    <dbReference type="NCBI Taxonomy" id="1508187"/>
    <lineage>
        <taxon>Eukaryota</taxon>
        <taxon>Fungi</taxon>
        <taxon>Dikarya</taxon>
        <taxon>Ascomycota</taxon>
        <taxon>Pezizomycotina</taxon>
        <taxon>Dothideomycetes</taxon>
        <taxon>Dothideomycetidae</taxon>
        <taxon>Mycosphaerellales</taxon>
        <taxon>Teratosphaeriaceae</taxon>
        <taxon>Meristemomyces</taxon>
    </lineage>
</organism>
<dbReference type="PROSITE" id="PS51767">
    <property type="entry name" value="PEPTIDASE_A1"/>
    <property type="match status" value="1"/>
</dbReference>
<dbReference type="PRINTS" id="PR00792">
    <property type="entry name" value="PEPSIN"/>
</dbReference>
<evidence type="ECO:0000313" key="6">
    <source>
        <dbReference type="Proteomes" id="UP001310890"/>
    </source>
</evidence>